<keyword evidence="3" id="KW-0805">Transcription regulation</keyword>
<dbReference type="GO" id="GO:0008270">
    <property type="term" value="F:zinc ion binding"/>
    <property type="evidence" value="ECO:0007669"/>
    <property type="project" value="InterPro"/>
</dbReference>
<protein>
    <recommendedName>
        <fullName evidence="8">Zn(2)-C6 fungal-type domain-containing protein</fullName>
    </recommendedName>
</protein>
<keyword evidence="5" id="KW-0804">Transcription</keyword>
<keyword evidence="2" id="KW-0862">Zinc</keyword>
<keyword evidence="10" id="KW-1185">Reference proteome</keyword>
<dbReference type="Pfam" id="PF04082">
    <property type="entry name" value="Fungal_trans"/>
    <property type="match status" value="1"/>
</dbReference>
<proteinExistence type="predicted"/>
<evidence type="ECO:0000256" key="1">
    <source>
        <dbReference type="ARBA" id="ARBA00022723"/>
    </source>
</evidence>
<organism evidence="9 10">
    <name type="scientific">Stachybotrys elegans</name>
    <dbReference type="NCBI Taxonomy" id="80388"/>
    <lineage>
        <taxon>Eukaryota</taxon>
        <taxon>Fungi</taxon>
        <taxon>Dikarya</taxon>
        <taxon>Ascomycota</taxon>
        <taxon>Pezizomycotina</taxon>
        <taxon>Sordariomycetes</taxon>
        <taxon>Hypocreomycetidae</taxon>
        <taxon>Hypocreales</taxon>
        <taxon>Stachybotryaceae</taxon>
        <taxon>Stachybotrys</taxon>
    </lineage>
</organism>
<sequence length="708" mass="79265">MDRNVRRRRRPALSCIECRRRKVKCDRNEPCHQCRSLQAHCEYSEDTVRAAPKPARAPGSTVQGAAVITPASSAEDGGQAVVSADAVRVIAGFDQSDPGRCSPRRELAALNQRVRSLELQTASNKWSHSANHQPATADPGLNDSTITLKKTRMMGWSRWMASSEEFKLVATTLYRGVGDTSFTSDDPEVASLISETRHLNRQCKILASNMKKRRSPVACATGISALPVPSRPVADTMAQHYFASFESSYRVLHAPSFWNEYEQYWENPEMSSESARLKILLVVAIGSGVNSHIDDDISFRDMAVQWINAAGLWLSTPGKHQLDIPDLQVHCLTMLARQVLSVGGDLIWISMGSLIHKAMQIALHRDPKYLPPMKTLQAELRRRLWFTIVEMTVQASLDSSMPPRITLDEFDTEPPANCNDEDLDDTAQRVTSKLKEVFTSTSMQLVLLETLPTRLAAVQLINGLHSELSYSNVLSLSSNLLDACRVLDAFTKTHGRLMTPFHRNLLDFLHRRFLIPLHCPFASQAKINQLFHYSRRVIVDASMNIISPEPDEGFSRLLTLGGGLFREGLRYACSAITMELIVTTEMQQADGTLHRTSQQRELLKKAAKDIRKISEARIRLGETNVKLVPCLDMFLAQVEAIETGLDCDRAVAQAMRDSFQHCVQLLEEREALTSADSHANSDEALIWDGQVEMDWDVGYEFLFPTGDF</sequence>
<evidence type="ECO:0000259" key="8">
    <source>
        <dbReference type="PROSITE" id="PS50048"/>
    </source>
</evidence>
<dbReference type="Pfam" id="PF00172">
    <property type="entry name" value="Zn_clus"/>
    <property type="match status" value="1"/>
</dbReference>
<dbReference type="InterPro" id="IPR007219">
    <property type="entry name" value="XnlR_reg_dom"/>
</dbReference>
<keyword evidence="4" id="KW-0238">DNA-binding</keyword>
<dbReference type="OrthoDB" id="4337792at2759"/>
<evidence type="ECO:0000313" key="10">
    <source>
        <dbReference type="Proteomes" id="UP000813444"/>
    </source>
</evidence>
<dbReference type="PROSITE" id="PS50048">
    <property type="entry name" value="ZN2_CY6_FUNGAL_2"/>
    <property type="match status" value="1"/>
</dbReference>
<dbReference type="GO" id="GO:0001228">
    <property type="term" value="F:DNA-binding transcription activator activity, RNA polymerase II-specific"/>
    <property type="evidence" value="ECO:0007669"/>
    <property type="project" value="TreeGrafter"/>
</dbReference>
<gene>
    <name evidence="9" type="ORF">B0I35DRAFT_397873</name>
</gene>
<evidence type="ECO:0000256" key="6">
    <source>
        <dbReference type="ARBA" id="ARBA00023242"/>
    </source>
</evidence>
<evidence type="ECO:0000256" key="4">
    <source>
        <dbReference type="ARBA" id="ARBA00023125"/>
    </source>
</evidence>
<evidence type="ECO:0000256" key="2">
    <source>
        <dbReference type="ARBA" id="ARBA00022833"/>
    </source>
</evidence>
<dbReference type="InterPro" id="IPR051430">
    <property type="entry name" value="Fungal_TF_Env_Response"/>
</dbReference>
<dbReference type="SMART" id="SM00066">
    <property type="entry name" value="GAL4"/>
    <property type="match status" value="1"/>
</dbReference>
<dbReference type="AlphaFoldDB" id="A0A8K0WM67"/>
<dbReference type="Gene3D" id="4.10.240.10">
    <property type="entry name" value="Zn(2)-C6 fungal-type DNA-binding domain"/>
    <property type="match status" value="1"/>
</dbReference>
<dbReference type="GO" id="GO:0005634">
    <property type="term" value="C:nucleus"/>
    <property type="evidence" value="ECO:0007669"/>
    <property type="project" value="TreeGrafter"/>
</dbReference>
<name>A0A8K0WM67_9HYPO</name>
<dbReference type="Proteomes" id="UP000813444">
    <property type="component" value="Unassembled WGS sequence"/>
</dbReference>
<keyword evidence="6" id="KW-0539">Nucleus</keyword>
<accession>A0A8K0WM67</accession>
<dbReference type="PANTHER" id="PTHR31944">
    <property type="entry name" value="HEME-RESPONSIVE ZINC FINGER TRANSCRIPTION FACTOR HAP1"/>
    <property type="match status" value="1"/>
</dbReference>
<keyword evidence="1" id="KW-0479">Metal-binding</keyword>
<reference evidence="9" key="1">
    <citation type="journal article" date="2021" name="Nat. Commun.">
        <title>Genetic determinants of endophytism in the Arabidopsis root mycobiome.</title>
        <authorList>
            <person name="Mesny F."/>
            <person name="Miyauchi S."/>
            <person name="Thiergart T."/>
            <person name="Pickel B."/>
            <person name="Atanasova L."/>
            <person name="Karlsson M."/>
            <person name="Huettel B."/>
            <person name="Barry K.W."/>
            <person name="Haridas S."/>
            <person name="Chen C."/>
            <person name="Bauer D."/>
            <person name="Andreopoulos W."/>
            <person name="Pangilinan J."/>
            <person name="LaButti K."/>
            <person name="Riley R."/>
            <person name="Lipzen A."/>
            <person name="Clum A."/>
            <person name="Drula E."/>
            <person name="Henrissat B."/>
            <person name="Kohler A."/>
            <person name="Grigoriev I.V."/>
            <person name="Martin F.M."/>
            <person name="Hacquard S."/>
        </authorList>
    </citation>
    <scope>NUCLEOTIDE SEQUENCE</scope>
    <source>
        <strain evidence="9">MPI-CAGE-CH-0235</strain>
    </source>
</reference>
<dbReference type="InterPro" id="IPR001138">
    <property type="entry name" value="Zn2Cys6_DnaBD"/>
</dbReference>
<dbReference type="SMART" id="SM00906">
    <property type="entry name" value="Fungal_trans"/>
    <property type="match status" value="1"/>
</dbReference>
<evidence type="ECO:0000256" key="7">
    <source>
        <dbReference type="SAM" id="MobiDB-lite"/>
    </source>
</evidence>
<evidence type="ECO:0000256" key="3">
    <source>
        <dbReference type="ARBA" id="ARBA00023015"/>
    </source>
</evidence>
<evidence type="ECO:0000256" key="5">
    <source>
        <dbReference type="ARBA" id="ARBA00023163"/>
    </source>
</evidence>
<dbReference type="CDD" id="cd00067">
    <property type="entry name" value="GAL4"/>
    <property type="match status" value="1"/>
</dbReference>
<feature type="domain" description="Zn(2)-C6 fungal-type" evidence="8">
    <location>
        <begin position="14"/>
        <end position="43"/>
    </location>
</feature>
<evidence type="ECO:0000313" key="9">
    <source>
        <dbReference type="EMBL" id="KAH7309764.1"/>
    </source>
</evidence>
<dbReference type="InterPro" id="IPR036864">
    <property type="entry name" value="Zn2-C6_fun-type_DNA-bd_sf"/>
</dbReference>
<dbReference type="PANTHER" id="PTHR31944:SF129">
    <property type="entry name" value="ASPYRIDONES CLUSTER REGULATOR APDR-RELATED"/>
    <property type="match status" value="1"/>
</dbReference>
<dbReference type="CDD" id="cd12148">
    <property type="entry name" value="fungal_TF_MHR"/>
    <property type="match status" value="1"/>
</dbReference>
<dbReference type="PROSITE" id="PS00463">
    <property type="entry name" value="ZN2_CY6_FUNGAL_1"/>
    <property type="match status" value="1"/>
</dbReference>
<feature type="region of interest" description="Disordered" evidence="7">
    <location>
        <begin position="123"/>
        <end position="143"/>
    </location>
</feature>
<dbReference type="GO" id="GO:0006351">
    <property type="term" value="P:DNA-templated transcription"/>
    <property type="evidence" value="ECO:0007669"/>
    <property type="project" value="InterPro"/>
</dbReference>
<dbReference type="EMBL" id="JAGPNK010000013">
    <property type="protein sequence ID" value="KAH7309764.1"/>
    <property type="molecule type" value="Genomic_DNA"/>
</dbReference>
<dbReference type="GO" id="GO:0000978">
    <property type="term" value="F:RNA polymerase II cis-regulatory region sequence-specific DNA binding"/>
    <property type="evidence" value="ECO:0007669"/>
    <property type="project" value="TreeGrafter"/>
</dbReference>
<comment type="caution">
    <text evidence="9">The sequence shown here is derived from an EMBL/GenBank/DDBJ whole genome shotgun (WGS) entry which is preliminary data.</text>
</comment>
<feature type="compositionally biased region" description="Polar residues" evidence="7">
    <location>
        <begin position="123"/>
        <end position="134"/>
    </location>
</feature>
<dbReference type="SUPFAM" id="SSF57701">
    <property type="entry name" value="Zn2/Cys6 DNA-binding domain"/>
    <property type="match status" value="1"/>
</dbReference>